<comment type="catalytic activity">
    <reaction evidence="1">
        <text>ATP + protein L-histidine = ADP + protein N-phospho-L-histidine.</text>
        <dbReference type="EC" id="2.7.13.3"/>
    </reaction>
</comment>
<evidence type="ECO:0000256" key="2">
    <source>
        <dbReference type="ARBA" id="ARBA00004651"/>
    </source>
</evidence>
<comment type="subcellular location">
    <subcellularLocation>
        <location evidence="2">Cell membrane</location>
        <topology evidence="2">Multi-pass membrane protein</topology>
    </subcellularLocation>
</comment>
<gene>
    <name evidence="16" type="ORF">MOC45_12835</name>
</gene>
<keyword evidence="4" id="KW-1003">Cell membrane</keyword>
<keyword evidence="13 14" id="KW-0472">Membrane</keyword>
<dbReference type="GO" id="GO:0005886">
    <property type="term" value="C:plasma membrane"/>
    <property type="evidence" value="ECO:0007669"/>
    <property type="project" value="UniProtKB-SubCell"/>
</dbReference>
<dbReference type="CDD" id="cd16915">
    <property type="entry name" value="HATPase_DpiB-CitA-like"/>
    <property type="match status" value="1"/>
</dbReference>
<feature type="transmembrane region" description="Helical" evidence="14">
    <location>
        <begin position="177"/>
        <end position="196"/>
    </location>
</feature>
<evidence type="ECO:0000313" key="16">
    <source>
        <dbReference type="EMBL" id="MCY8121482.1"/>
    </source>
</evidence>
<keyword evidence="9 16" id="KW-0418">Kinase</keyword>
<evidence type="ECO:0000256" key="14">
    <source>
        <dbReference type="SAM" id="Phobius"/>
    </source>
</evidence>
<dbReference type="EMBL" id="JALANJ010000018">
    <property type="protein sequence ID" value="MCY8121482.1"/>
    <property type="molecule type" value="Genomic_DNA"/>
</dbReference>
<dbReference type="Gene3D" id="3.30.450.20">
    <property type="entry name" value="PAS domain"/>
    <property type="match status" value="2"/>
</dbReference>
<dbReference type="InterPro" id="IPR003594">
    <property type="entry name" value="HATPase_dom"/>
</dbReference>
<name>A0A9Q4DT91_BACSC</name>
<evidence type="ECO:0000256" key="5">
    <source>
        <dbReference type="ARBA" id="ARBA00022553"/>
    </source>
</evidence>
<evidence type="ECO:0000256" key="3">
    <source>
        <dbReference type="ARBA" id="ARBA00012438"/>
    </source>
</evidence>
<evidence type="ECO:0000256" key="10">
    <source>
        <dbReference type="ARBA" id="ARBA00022840"/>
    </source>
</evidence>
<keyword evidence="5" id="KW-0597">Phosphoprotein</keyword>
<dbReference type="InterPro" id="IPR036890">
    <property type="entry name" value="HATPase_C_sf"/>
</dbReference>
<dbReference type="InterPro" id="IPR035965">
    <property type="entry name" value="PAS-like_dom_sf"/>
</dbReference>
<dbReference type="SUPFAM" id="SSF55785">
    <property type="entry name" value="PYP-like sensor domain (PAS domain)"/>
    <property type="match status" value="1"/>
</dbReference>
<dbReference type="GO" id="GO:0005524">
    <property type="term" value="F:ATP binding"/>
    <property type="evidence" value="ECO:0007669"/>
    <property type="project" value="UniProtKB-KW"/>
</dbReference>
<keyword evidence="7 14" id="KW-0812">Transmembrane</keyword>
<dbReference type="InterPro" id="IPR016120">
    <property type="entry name" value="Sig_transdc_His_kin_SpoOB"/>
</dbReference>
<evidence type="ECO:0000256" key="7">
    <source>
        <dbReference type="ARBA" id="ARBA00022692"/>
    </source>
</evidence>
<dbReference type="SMART" id="SM00387">
    <property type="entry name" value="HATPase_c"/>
    <property type="match status" value="1"/>
</dbReference>
<comment type="caution">
    <text evidence="16">The sequence shown here is derived from an EMBL/GenBank/DDBJ whole genome shotgun (WGS) entry which is preliminary data.</text>
</comment>
<evidence type="ECO:0000256" key="4">
    <source>
        <dbReference type="ARBA" id="ARBA00022475"/>
    </source>
</evidence>
<dbReference type="Proteomes" id="UP001070352">
    <property type="component" value="Unassembled WGS sequence"/>
</dbReference>
<evidence type="ECO:0000256" key="8">
    <source>
        <dbReference type="ARBA" id="ARBA00022741"/>
    </source>
</evidence>
<dbReference type="Gene3D" id="1.10.287.130">
    <property type="match status" value="1"/>
</dbReference>
<dbReference type="InterPro" id="IPR039506">
    <property type="entry name" value="SPOB_a"/>
</dbReference>
<dbReference type="InterPro" id="IPR004358">
    <property type="entry name" value="Sig_transdc_His_kin-like_C"/>
</dbReference>
<evidence type="ECO:0000313" key="17">
    <source>
        <dbReference type="Proteomes" id="UP001070352"/>
    </source>
</evidence>
<dbReference type="FunFam" id="3.30.450.20:FF:000018">
    <property type="entry name" value="Sensor histidine kinase DcuS"/>
    <property type="match status" value="1"/>
</dbReference>
<keyword evidence="6" id="KW-0808">Transferase</keyword>
<dbReference type="PANTHER" id="PTHR43547:SF3">
    <property type="entry name" value="SENSOR PROTEIN CITS"/>
    <property type="match status" value="1"/>
</dbReference>
<organism evidence="16 17">
    <name type="scientific">Bacillus spizizenii</name>
    <name type="common">Bacillus subtilis subsp. spizizenii</name>
    <dbReference type="NCBI Taxonomy" id="96241"/>
    <lineage>
        <taxon>Bacteria</taxon>
        <taxon>Bacillati</taxon>
        <taxon>Bacillota</taxon>
        <taxon>Bacilli</taxon>
        <taxon>Bacillales</taxon>
        <taxon>Bacillaceae</taxon>
        <taxon>Bacillus</taxon>
    </lineage>
</organism>
<evidence type="ECO:0000256" key="12">
    <source>
        <dbReference type="ARBA" id="ARBA00023012"/>
    </source>
</evidence>
<evidence type="ECO:0000256" key="1">
    <source>
        <dbReference type="ARBA" id="ARBA00000085"/>
    </source>
</evidence>
<dbReference type="PRINTS" id="PR00344">
    <property type="entry name" value="BCTRLSENSOR"/>
</dbReference>
<dbReference type="Pfam" id="PF02518">
    <property type="entry name" value="HATPase_c"/>
    <property type="match status" value="1"/>
</dbReference>
<evidence type="ECO:0000256" key="9">
    <source>
        <dbReference type="ARBA" id="ARBA00022777"/>
    </source>
</evidence>
<evidence type="ECO:0000256" key="6">
    <source>
        <dbReference type="ARBA" id="ARBA00022679"/>
    </source>
</evidence>
<dbReference type="SUPFAM" id="SSF55890">
    <property type="entry name" value="Sporulation response regulatory protein Spo0B"/>
    <property type="match status" value="1"/>
</dbReference>
<keyword evidence="10" id="KW-0067">ATP-binding</keyword>
<dbReference type="SUPFAM" id="SSF103190">
    <property type="entry name" value="Sensory domain-like"/>
    <property type="match status" value="1"/>
</dbReference>
<evidence type="ECO:0000256" key="13">
    <source>
        <dbReference type="ARBA" id="ARBA00023136"/>
    </source>
</evidence>
<feature type="domain" description="Histidine kinase" evidence="15">
    <location>
        <begin position="336"/>
        <end position="528"/>
    </location>
</feature>
<reference evidence="16" key="1">
    <citation type="submission" date="2022-02" db="EMBL/GenBank/DDBJ databases">
        <title>Crop Bioprotection Bacillus Genome Sequencing.</title>
        <authorList>
            <person name="Dunlap C."/>
        </authorList>
    </citation>
    <scope>NUCLEOTIDE SEQUENCE</scope>
    <source>
        <strain evidence="16">M18B4</strain>
    </source>
</reference>
<dbReference type="Gene3D" id="3.30.565.10">
    <property type="entry name" value="Histidine kinase-like ATPase, C-terminal domain"/>
    <property type="match status" value="1"/>
</dbReference>
<keyword evidence="11 14" id="KW-1133">Transmembrane helix</keyword>
<accession>A0A9Q4DT91</accession>
<dbReference type="GO" id="GO:0000155">
    <property type="term" value="F:phosphorelay sensor kinase activity"/>
    <property type="evidence" value="ECO:0007669"/>
    <property type="project" value="InterPro"/>
</dbReference>
<dbReference type="InterPro" id="IPR005467">
    <property type="entry name" value="His_kinase_dom"/>
</dbReference>
<sequence>MVKKRFHFSLQTKIMGLIAALLVFVIGLLTITLAVQHTHEERRQAEQLAVQTARTISYMPPAKELIERKGGHADETQEVIEQMKEQTGAYAIYVLDEKGDIRSASIKSGQKKLERSREILFGGSHVSETKADGRRVIRGSAPIIKEQKGYSQVIGSVSVDFLKTETEQSIKKHLRNLSVIAVLVLLLGFVGAAALAKSIRKDTLGLEPHEIASLYRERNAMLFAIREGIIATNREGVVTMMNVSAAEMLKLPEPVVNLPIDDVMPGAGLKSVLDQGEMLPNQEVNVNDQVFIINTKMMTQSGQAYGIVVSFREKTELKNLIDKLTEVRKYSEDLRAQTHEFSNKLYAILGLLELGEYDEAIDLIKEEYAIQNEQHDILFHNIHSQQVQAILLGKISKASEKKVKLVIDENSSLAPLPAHIGLSHLITIIGNLIDNAFEAVADQSVREVLFFITDMGRDIVIEVSDTGPGVPPDKTEAVFERGYSSKGRKRGYGLANVKDSVRELGGWIELANPKTGGAVFTVFIPKKK</sequence>
<dbReference type="EC" id="2.7.13.3" evidence="3"/>
<keyword evidence="8" id="KW-0547">Nucleotide-binding</keyword>
<dbReference type="PANTHER" id="PTHR43547">
    <property type="entry name" value="TWO-COMPONENT HISTIDINE KINASE"/>
    <property type="match status" value="1"/>
</dbReference>
<proteinExistence type="predicted"/>
<protein>
    <recommendedName>
        <fullName evidence="3">histidine kinase</fullName>
        <ecNumber evidence="3">2.7.13.3</ecNumber>
    </recommendedName>
</protein>
<dbReference type="SUPFAM" id="SSF55874">
    <property type="entry name" value="ATPase domain of HSP90 chaperone/DNA topoisomerase II/histidine kinase"/>
    <property type="match status" value="1"/>
</dbReference>
<dbReference type="Pfam" id="PF14689">
    <property type="entry name" value="SPOB_a"/>
    <property type="match status" value="1"/>
</dbReference>
<dbReference type="InterPro" id="IPR029151">
    <property type="entry name" value="Sensor-like_sf"/>
</dbReference>
<dbReference type="FunFam" id="1.10.287.130:FF:000011">
    <property type="entry name" value="Sensor histidine kinase DcuS"/>
    <property type="match status" value="1"/>
</dbReference>
<dbReference type="AlphaFoldDB" id="A0A9Q4DT91"/>
<keyword evidence="12" id="KW-0902">Two-component regulatory system</keyword>
<dbReference type="CDD" id="cd18773">
    <property type="entry name" value="PDC1_HK_sensor"/>
    <property type="match status" value="1"/>
</dbReference>
<evidence type="ECO:0000256" key="11">
    <source>
        <dbReference type="ARBA" id="ARBA00022989"/>
    </source>
</evidence>
<evidence type="ECO:0000259" key="15">
    <source>
        <dbReference type="PROSITE" id="PS50109"/>
    </source>
</evidence>
<dbReference type="PROSITE" id="PS50109">
    <property type="entry name" value="HIS_KIN"/>
    <property type="match status" value="1"/>
</dbReference>